<dbReference type="AlphaFoldDB" id="A0A0D3IFG5"/>
<dbReference type="STRING" id="2903.R1D653"/>
<dbReference type="GO" id="GO:0016887">
    <property type="term" value="F:ATP hydrolysis activity"/>
    <property type="evidence" value="ECO:0007669"/>
    <property type="project" value="InterPro"/>
</dbReference>
<keyword evidence="6" id="KW-0067">ATP-binding</keyword>
<dbReference type="GO" id="GO:0005524">
    <property type="term" value="F:ATP binding"/>
    <property type="evidence" value="ECO:0007669"/>
    <property type="project" value="UniProtKB-KW"/>
</dbReference>
<keyword evidence="9 11" id="KW-0539">Nucleus</keyword>
<evidence type="ECO:0000256" key="5">
    <source>
        <dbReference type="ARBA" id="ARBA00022776"/>
    </source>
</evidence>
<protein>
    <recommendedName>
        <fullName evidence="11">Structural maintenance of chromosomes protein</fullName>
    </recommendedName>
</protein>
<reference evidence="16" key="2">
    <citation type="submission" date="2024-10" db="UniProtKB">
        <authorList>
            <consortium name="EnsemblProtists"/>
        </authorList>
    </citation>
    <scope>IDENTIFICATION</scope>
</reference>
<dbReference type="SUPFAM" id="SSF75553">
    <property type="entry name" value="Smc hinge domain"/>
    <property type="match status" value="1"/>
</dbReference>
<dbReference type="Pfam" id="PF06470">
    <property type="entry name" value="SMC_hinge"/>
    <property type="match status" value="1"/>
</dbReference>
<evidence type="ECO:0000256" key="3">
    <source>
        <dbReference type="ARBA" id="ARBA00022618"/>
    </source>
</evidence>
<dbReference type="PaxDb" id="2903-EOD10000"/>
<dbReference type="Gene3D" id="1.20.1060.20">
    <property type="match status" value="1"/>
</dbReference>
<evidence type="ECO:0000256" key="7">
    <source>
        <dbReference type="ARBA" id="ARBA00023054"/>
    </source>
</evidence>
<dbReference type="EnsemblProtists" id="EOD10000">
    <property type="protein sequence ID" value="EOD10000"/>
    <property type="gene ID" value="EMIHUDRAFT_465321"/>
</dbReference>
<dbReference type="PIRSF" id="PIRSF005719">
    <property type="entry name" value="SMC"/>
    <property type="match status" value="1"/>
</dbReference>
<dbReference type="InterPro" id="IPR027417">
    <property type="entry name" value="P-loop_NTPase"/>
</dbReference>
<proteinExistence type="inferred from homology"/>
<organism evidence="16 17">
    <name type="scientific">Emiliania huxleyi (strain CCMP1516)</name>
    <dbReference type="NCBI Taxonomy" id="280463"/>
    <lineage>
        <taxon>Eukaryota</taxon>
        <taxon>Haptista</taxon>
        <taxon>Haptophyta</taxon>
        <taxon>Prymnesiophyceae</taxon>
        <taxon>Isochrysidales</taxon>
        <taxon>Noelaerhabdaceae</taxon>
        <taxon>Emiliania</taxon>
    </lineage>
</organism>
<evidence type="ECO:0000313" key="17">
    <source>
        <dbReference type="Proteomes" id="UP000013827"/>
    </source>
</evidence>
<evidence type="ECO:0000256" key="13">
    <source>
        <dbReference type="SAM" id="MobiDB-lite"/>
    </source>
</evidence>
<evidence type="ECO:0000256" key="2">
    <source>
        <dbReference type="ARBA" id="ARBA00005231"/>
    </source>
</evidence>
<dbReference type="GO" id="GO:0030261">
    <property type="term" value="P:chromosome condensation"/>
    <property type="evidence" value="ECO:0007669"/>
    <property type="project" value="UniProtKB-KW"/>
</dbReference>
<dbReference type="InterPro" id="IPR024704">
    <property type="entry name" value="SMC"/>
</dbReference>
<dbReference type="OMA" id="THNKIAM"/>
<dbReference type="CDD" id="cd03273">
    <property type="entry name" value="ABC_SMC2_euk"/>
    <property type="match status" value="1"/>
</dbReference>
<feature type="coiled-coil region" evidence="12">
    <location>
        <begin position="268"/>
        <end position="302"/>
    </location>
</feature>
<dbReference type="KEGG" id="ehx:EMIHUDRAFT_465321"/>
<feature type="coiled-coil region" evidence="12">
    <location>
        <begin position="791"/>
        <end position="930"/>
    </location>
</feature>
<dbReference type="GO" id="GO:0005634">
    <property type="term" value="C:nucleus"/>
    <property type="evidence" value="ECO:0007669"/>
    <property type="project" value="UniProtKB-SubCell"/>
</dbReference>
<keyword evidence="10" id="KW-0131">Cell cycle</keyword>
<comment type="similarity">
    <text evidence="2">Belongs to the SMC family. SMC2 subfamily.</text>
</comment>
<evidence type="ECO:0000256" key="4">
    <source>
        <dbReference type="ARBA" id="ARBA00022741"/>
    </source>
</evidence>
<feature type="domain" description="RecF/RecN/SMC N-terminal" evidence="14">
    <location>
        <begin position="3"/>
        <end position="1164"/>
    </location>
</feature>
<keyword evidence="4" id="KW-0547">Nucleotide-binding</keyword>
<evidence type="ECO:0000256" key="8">
    <source>
        <dbReference type="ARBA" id="ARBA00023067"/>
    </source>
</evidence>
<keyword evidence="17" id="KW-1185">Reference proteome</keyword>
<keyword evidence="7 12" id="KW-0175">Coiled coil</keyword>
<dbReference type="Gene3D" id="3.40.50.300">
    <property type="entry name" value="P-loop containing nucleotide triphosphate hydrolases"/>
    <property type="match status" value="2"/>
</dbReference>
<dbReference type="GO" id="GO:0051301">
    <property type="term" value="P:cell division"/>
    <property type="evidence" value="ECO:0007669"/>
    <property type="project" value="UniProtKB-KW"/>
</dbReference>
<evidence type="ECO:0000259" key="14">
    <source>
        <dbReference type="Pfam" id="PF02463"/>
    </source>
</evidence>
<dbReference type="InterPro" id="IPR010935">
    <property type="entry name" value="SMC_hinge"/>
</dbReference>
<dbReference type="eggNOG" id="KOG0933">
    <property type="taxonomic scope" value="Eukaryota"/>
</dbReference>
<dbReference type="InterPro" id="IPR003395">
    <property type="entry name" value="RecF/RecN/SMC_N"/>
</dbReference>
<dbReference type="SUPFAM" id="SSF52540">
    <property type="entry name" value="P-loop containing nucleoside triphosphate hydrolases"/>
    <property type="match status" value="1"/>
</dbReference>
<dbReference type="Proteomes" id="UP000013827">
    <property type="component" value="Unassembled WGS sequence"/>
</dbReference>
<reference evidence="17" key="1">
    <citation type="journal article" date="2013" name="Nature">
        <title>Pan genome of the phytoplankton Emiliania underpins its global distribution.</title>
        <authorList>
            <person name="Read B.A."/>
            <person name="Kegel J."/>
            <person name="Klute M.J."/>
            <person name="Kuo A."/>
            <person name="Lefebvre S.C."/>
            <person name="Maumus F."/>
            <person name="Mayer C."/>
            <person name="Miller J."/>
            <person name="Monier A."/>
            <person name="Salamov A."/>
            <person name="Young J."/>
            <person name="Aguilar M."/>
            <person name="Claverie J.M."/>
            <person name="Frickenhaus S."/>
            <person name="Gonzalez K."/>
            <person name="Herman E.K."/>
            <person name="Lin Y.C."/>
            <person name="Napier J."/>
            <person name="Ogata H."/>
            <person name="Sarno A.F."/>
            <person name="Shmutz J."/>
            <person name="Schroeder D."/>
            <person name="de Vargas C."/>
            <person name="Verret F."/>
            <person name="von Dassow P."/>
            <person name="Valentin K."/>
            <person name="Van de Peer Y."/>
            <person name="Wheeler G."/>
            <person name="Dacks J.B."/>
            <person name="Delwiche C.F."/>
            <person name="Dyhrman S.T."/>
            <person name="Glockner G."/>
            <person name="John U."/>
            <person name="Richards T."/>
            <person name="Worden A.Z."/>
            <person name="Zhang X."/>
            <person name="Grigoriev I.V."/>
            <person name="Allen A.E."/>
            <person name="Bidle K."/>
            <person name="Borodovsky M."/>
            <person name="Bowler C."/>
            <person name="Brownlee C."/>
            <person name="Cock J.M."/>
            <person name="Elias M."/>
            <person name="Gladyshev V.N."/>
            <person name="Groth M."/>
            <person name="Guda C."/>
            <person name="Hadaegh A."/>
            <person name="Iglesias-Rodriguez M.D."/>
            <person name="Jenkins J."/>
            <person name="Jones B.M."/>
            <person name="Lawson T."/>
            <person name="Leese F."/>
            <person name="Lindquist E."/>
            <person name="Lobanov A."/>
            <person name="Lomsadze A."/>
            <person name="Malik S.B."/>
            <person name="Marsh M.E."/>
            <person name="Mackinder L."/>
            <person name="Mock T."/>
            <person name="Mueller-Roeber B."/>
            <person name="Pagarete A."/>
            <person name="Parker M."/>
            <person name="Probert I."/>
            <person name="Quesneville H."/>
            <person name="Raines C."/>
            <person name="Rensing S.A."/>
            <person name="Riano-Pachon D.M."/>
            <person name="Richier S."/>
            <person name="Rokitta S."/>
            <person name="Shiraiwa Y."/>
            <person name="Soanes D.M."/>
            <person name="van der Giezen M."/>
            <person name="Wahlund T.M."/>
            <person name="Williams B."/>
            <person name="Wilson W."/>
            <person name="Wolfe G."/>
            <person name="Wurch L.L."/>
        </authorList>
    </citation>
    <scope>NUCLEOTIDE SEQUENCE</scope>
</reference>
<evidence type="ECO:0000256" key="9">
    <source>
        <dbReference type="ARBA" id="ARBA00023242"/>
    </source>
</evidence>
<keyword evidence="8" id="KW-0226">DNA condensation</keyword>
<evidence type="ECO:0000256" key="1">
    <source>
        <dbReference type="ARBA" id="ARBA00004123"/>
    </source>
</evidence>
<sequence>MHIVEIVLDGFKSYATRTVITDFDPQFNAITGLNGSGKSNVLDSICFVLGISNLSQVRASNLNELIYKQGQAGVTKASVTLVFDNSNRELSPHGYDHYSKITVTRQVAIGGRNKYLINGQNAQLQRVQNLFHSVGLNVNNPHFLIMQGRITKVLNMKPVETLGMIEEAAGTRMFELKKQQSIKIMEKKETKLDEIKRLINDDIAPRLDKLGSERAQYLEYSTLSSQNESLVQKKVEEEQAGDFARQRELQQTLSDAKAEDASLSKDAAEVAKAKKSGASDAVKALEKKEDEASKDLVKATASLKQRRDAIAGHASAADGHANSIKELEAAKARAAPRRTAPRRTAPDPRPARTGSRPAGEHAKALEAATAAEAAHGAVAGKVKSRREQYEADIGMGASASGEGVKNLQGQLSDATAEVKAQETALKQSEMRGKTFSKEAKEVEKQLAAASKSGDKALKEQDSLQNAVAAAQAKVGELGFDEAAEAALTGAHAAAQKKRDALAKQADAAAAAIGGGADFRFRDPEPGFDRSRVKGTIASSLRVQDMANATALEALAGGRLHQVVVDNEKTGMLLLTKGGLQRRVTLIPLNKIKATTASPAQLQQVHKLVGDRAVAAVSLISCAAELQPARRAVGCPPRRRTPPCGAWESARLVCEKLRLKTVTLDGDLYDPQGTVTGGSRPKGNACLLVKIAGLQAGREQLAAADAELKAASAALDEWRKQAEAHKLAMHQKTLQAGEAHVLSTRREELRSQLAEAEAAGVAAREALSAAKELRESLAARLTDFEGNRDERLKQSKAAIASAEKEAKASAKALEKAQQAEQKLRLQLQSLVDQTGAAEEALAETRKRSAEGEAELVEIEARVTAAKAAFDEATGGLKSHKEAQQAHEARLAQIGERREALEQEVADAEVELKQLEHRCSRAIKEKEAAEAMCRDLLSKNPWMEPERSSFGQPGGEYDFKSAKHVAAQQKALAKQSSQLEALSKRINKKVLSMFEKAQAEYSDLMGKKATVEKDKAKIEAVIAECDVKKIEALQKTWAKVNADFGSIFSTLLPGTDAKLEPEEGKAVEDGLCVKVAFGKVWKQSLLELSGGQRSLVALSLVLALLRFKPAPVYILDEIDAALDLSHTQNIGAMIKSHFQQSQFLVVSLKEGMFNNANVLFRTKFVDGVSTITRTVPSGADRAAAGAAGGKKPAGASAASRKALTAVN</sequence>
<feature type="coiled-coil region" evidence="12">
    <location>
        <begin position="693"/>
        <end position="765"/>
    </location>
</feature>
<dbReference type="InterPro" id="IPR027120">
    <property type="entry name" value="Smc2_ABC"/>
</dbReference>
<dbReference type="PANTHER" id="PTHR43977">
    <property type="entry name" value="STRUCTURAL MAINTENANCE OF CHROMOSOMES PROTEIN 3"/>
    <property type="match status" value="1"/>
</dbReference>
<evidence type="ECO:0000256" key="6">
    <source>
        <dbReference type="ARBA" id="ARBA00022840"/>
    </source>
</evidence>
<dbReference type="RefSeq" id="XP_005762429.1">
    <property type="nucleotide sequence ID" value="XM_005762372.1"/>
</dbReference>
<accession>A0A0D3IFG5</accession>
<feature type="region of interest" description="Disordered" evidence="13">
    <location>
        <begin position="329"/>
        <end position="371"/>
    </location>
</feature>
<evidence type="ECO:0000259" key="15">
    <source>
        <dbReference type="Pfam" id="PF06470"/>
    </source>
</evidence>
<evidence type="ECO:0000313" key="16">
    <source>
        <dbReference type="EnsemblProtists" id="EOD10000"/>
    </source>
</evidence>
<dbReference type="Pfam" id="PF02463">
    <property type="entry name" value="SMC_N"/>
    <property type="match status" value="1"/>
</dbReference>
<evidence type="ECO:0000256" key="12">
    <source>
        <dbReference type="SAM" id="Coils"/>
    </source>
</evidence>
<dbReference type="GO" id="GO:0005694">
    <property type="term" value="C:chromosome"/>
    <property type="evidence" value="ECO:0007669"/>
    <property type="project" value="InterPro"/>
</dbReference>
<dbReference type="Gene3D" id="3.30.70.1620">
    <property type="match status" value="1"/>
</dbReference>
<feature type="coiled-coil region" evidence="12">
    <location>
        <begin position="404"/>
        <end position="431"/>
    </location>
</feature>
<dbReference type="FunFam" id="3.40.50.300:FF:000385">
    <property type="entry name" value="Structural maintenance of chromosomes 2"/>
    <property type="match status" value="1"/>
</dbReference>
<feature type="region of interest" description="Disordered" evidence="13">
    <location>
        <begin position="1179"/>
        <end position="1205"/>
    </location>
</feature>
<name>A0A0D3IFG5_EMIH1</name>
<dbReference type="GeneID" id="17256170"/>
<dbReference type="FunFam" id="3.40.50.300:FF:000278">
    <property type="entry name" value="Structural maintenance of chromosomes 2"/>
    <property type="match status" value="1"/>
</dbReference>
<evidence type="ECO:0000256" key="10">
    <source>
        <dbReference type="ARBA" id="ARBA00023306"/>
    </source>
</evidence>
<feature type="domain" description="SMC hinge" evidence="15">
    <location>
        <begin position="530"/>
        <end position="628"/>
    </location>
</feature>
<keyword evidence="5" id="KW-0498">Mitosis</keyword>
<dbReference type="InterPro" id="IPR036277">
    <property type="entry name" value="SMC_hinge_sf"/>
</dbReference>
<comment type="subcellular location">
    <subcellularLocation>
        <location evidence="1 11">Nucleus</location>
    </subcellularLocation>
</comment>
<keyword evidence="3" id="KW-0132">Cell division</keyword>
<dbReference type="HOGENOM" id="CLU_001042_9_0_1"/>
<evidence type="ECO:0000256" key="11">
    <source>
        <dbReference type="PIRNR" id="PIRNR005719"/>
    </source>
</evidence>